<comment type="caution">
    <text evidence="3">The sequence shown here is derived from an EMBL/GenBank/DDBJ whole genome shotgun (WGS) entry which is preliminary data.</text>
</comment>
<dbReference type="PANTHER" id="PTHR47813:SF2">
    <property type="entry name" value="UBIQUITIN-LIKE SUPERFAMILY PROTEIN"/>
    <property type="match status" value="1"/>
</dbReference>
<protein>
    <recommendedName>
        <fullName evidence="2">Rad60/SUMO-like domain-containing protein</fullName>
    </recommendedName>
</protein>
<dbReference type="PANTHER" id="PTHR47813">
    <property type="entry name" value="UBIQUITIN-LIKE SUPERFAMILY PROTEIN"/>
    <property type="match status" value="1"/>
</dbReference>
<dbReference type="EMBL" id="JAVXUO010001478">
    <property type="protein sequence ID" value="KAK2982000.1"/>
    <property type="molecule type" value="Genomic_DNA"/>
</dbReference>
<feature type="compositionally biased region" description="Acidic residues" evidence="1">
    <location>
        <begin position="39"/>
        <end position="51"/>
    </location>
</feature>
<feature type="region of interest" description="Disordered" evidence="1">
    <location>
        <begin position="39"/>
        <end position="64"/>
    </location>
</feature>
<evidence type="ECO:0000256" key="1">
    <source>
        <dbReference type="SAM" id="MobiDB-lite"/>
    </source>
</evidence>
<dbReference type="AlphaFoldDB" id="A0AA88S2N8"/>
<dbReference type="InterPro" id="IPR029071">
    <property type="entry name" value="Ubiquitin-like_domsf"/>
</dbReference>
<keyword evidence="4" id="KW-1185">Reference proteome</keyword>
<evidence type="ECO:0000259" key="2">
    <source>
        <dbReference type="Pfam" id="PF11976"/>
    </source>
</evidence>
<dbReference type="CDD" id="cd01763">
    <property type="entry name" value="Ubl_SUMO_like"/>
    <property type="match status" value="1"/>
</dbReference>
<dbReference type="Proteomes" id="UP001187471">
    <property type="component" value="Unassembled WGS sequence"/>
</dbReference>
<dbReference type="Pfam" id="PF11976">
    <property type="entry name" value="Rad60-SLD"/>
    <property type="match status" value="1"/>
</dbReference>
<dbReference type="Gene3D" id="3.10.20.90">
    <property type="entry name" value="Phosphatidylinositol 3-kinase Catalytic Subunit, Chain A, domain 1"/>
    <property type="match status" value="1"/>
</dbReference>
<name>A0AA88S2N8_9ASTE</name>
<dbReference type="SUPFAM" id="SSF54236">
    <property type="entry name" value="Ubiquitin-like"/>
    <property type="match status" value="1"/>
</dbReference>
<organism evidence="3 4">
    <name type="scientific">Escallonia rubra</name>
    <dbReference type="NCBI Taxonomy" id="112253"/>
    <lineage>
        <taxon>Eukaryota</taxon>
        <taxon>Viridiplantae</taxon>
        <taxon>Streptophyta</taxon>
        <taxon>Embryophyta</taxon>
        <taxon>Tracheophyta</taxon>
        <taxon>Spermatophyta</taxon>
        <taxon>Magnoliopsida</taxon>
        <taxon>eudicotyledons</taxon>
        <taxon>Gunneridae</taxon>
        <taxon>Pentapetalae</taxon>
        <taxon>asterids</taxon>
        <taxon>campanulids</taxon>
        <taxon>Escalloniales</taxon>
        <taxon>Escalloniaceae</taxon>
        <taxon>Escallonia</taxon>
    </lineage>
</organism>
<gene>
    <name evidence="3" type="ORF">RJ640_007592</name>
</gene>
<reference evidence="3" key="1">
    <citation type="submission" date="2022-12" db="EMBL/GenBank/DDBJ databases">
        <title>Draft genome assemblies for two species of Escallonia (Escalloniales).</title>
        <authorList>
            <person name="Chanderbali A."/>
            <person name="Dervinis C."/>
            <person name="Anghel I."/>
            <person name="Soltis D."/>
            <person name="Soltis P."/>
            <person name="Zapata F."/>
        </authorList>
    </citation>
    <scope>NUCLEOTIDE SEQUENCE</scope>
    <source>
        <strain evidence="3">UCBG92.1500</strain>
        <tissue evidence="3">Leaf</tissue>
    </source>
</reference>
<accession>A0AA88S2N8</accession>
<evidence type="ECO:0000313" key="3">
    <source>
        <dbReference type="EMBL" id="KAK2982000.1"/>
    </source>
</evidence>
<dbReference type="InterPro" id="IPR022617">
    <property type="entry name" value="Rad60/SUMO-like_dom"/>
</dbReference>
<proteinExistence type="predicted"/>
<sequence length="200" mass="22673">MEGDGTVPEFIDEPSVIDDPVNEVETEVKHGGVVQILDCDDKEKEEEEEDWLPPPPKITVDPQKHCEDPTIKALRLQKQELMLFAQSAQEVLRTVEESVRRDLEATKQSSSESLPENPSKPASERPKIVISIQDKTGLKQFRVYMDDKFERLFKMYAEKVKLDLQSLAFCFDGDKISPTATPESLGMEDNDIIEVHAKSN</sequence>
<feature type="domain" description="Rad60/SUMO-like" evidence="2">
    <location>
        <begin position="130"/>
        <end position="195"/>
    </location>
</feature>
<evidence type="ECO:0000313" key="4">
    <source>
        <dbReference type="Proteomes" id="UP001187471"/>
    </source>
</evidence>
<feature type="compositionally biased region" description="Polar residues" evidence="1">
    <location>
        <begin position="106"/>
        <end position="116"/>
    </location>
</feature>
<feature type="region of interest" description="Disordered" evidence="1">
    <location>
        <begin position="98"/>
        <end position="126"/>
    </location>
</feature>